<gene>
    <name evidence="3" type="ORF">HK097_000950</name>
</gene>
<feature type="compositionally biased region" description="Gly residues" evidence="1">
    <location>
        <begin position="125"/>
        <end position="134"/>
    </location>
</feature>
<evidence type="ECO:0000259" key="2">
    <source>
        <dbReference type="PROSITE" id="PS50234"/>
    </source>
</evidence>
<dbReference type="PANTHER" id="PTHR34706">
    <property type="entry name" value="SLR1338 PROTEIN"/>
    <property type="match status" value="1"/>
</dbReference>
<reference evidence="3" key="1">
    <citation type="submission" date="2020-05" db="EMBL/GenBank/DDBJ databases">
        <title>Phylogenomic resolution of chytrid fungi.</title>
        <authorList>
            <person name="Stajich J.E."/>
            <person name="Amses K."/>
            <person name="Simmons R."/>
            <person name="Seto K."/>
            <person name="Myers J."/>
            <person name="Bonds A."/>
            <person name="Quandt C.A."/>
            <person name="Barry K."/>
            <person name="Liu P."/>
            <person name="Grigoriev I."/>
            <person name="Longcore J.E."/>
            <person name="James T.Y."/>
        </authorList>
    </citation>
    <scope>NUCLEOTIDE SEQUENCE</scope>
    <source>
        <strain evidence="3">JEL0318</strain>
    </source>
</reference>
<protein>
    <recommendedName>
        <fullName evidence="2">VWFA domain-containing protein</fullName>
    </recommendedName>
</protein>
<comment type="caution">
    <text evidence="3">The sequence shown here is derived from an EMBL/GenBank/DDBJ whole genome shotgun (WGS) entry which is preliminary data.</text>
</comment>
<dbReference type="AlphaFoldDB" id="A0AAD5X292"/>
<dbReference type="EMBL" id="JADGJD010001185">
    <property type="protein sequence ID" value="KAJ3046344.1"/>
    <property type="molecule type" value="Genomic_DNA"/>
</dbReference>
<dbReference type="PROSITE" id="PS50234">
    <property type="entry name" value="VWFA"/>
    <property type="match status" value="1"/>
</dbReference>
<name>A0AAD5X292_9FUNG</name>
<evidence type="ECO:0000256" key="1">
    <source>
        <dbReference type="SAM" id="MobiDB-lite"/>
    </source>
</evidence>
<proteinExistence type="predicted"/>
<dbReference type="SUPFAM" id="SSF53300">
    <property type="entry name" value="vWA-like"/>
    <property type="match status" value="1"/>
</dbReference>
<dbReference type="Gene3D" id="3.40.50.410">
    <property type="entry name" value="von Willebrand factor, type A domain"/>
    <property type="match status" value="1"/>
</dbReference>
<dbReference type="InterPro" id="IPR002035">
    <property type="entry name" value="VWF_A"/>
</dbReference>
<dbReference type="InterPro" id="IPR036465">
    <property type="entry name" value="vWFA_dom_sf"/>
</dbReference>
<organism evidence="3 4">
    <name type="scientific">Rhizophlyctis rosea</name>
    <dbReference type="NCBI Taxonomy" id="64517"/>
    <lineage>
        <taxon>Eukaryota</taxon>
        <taxon>Fungi</taxon>
        <taxon>Fungi incertae sedis</taxon>
        <taxon>Chytridiomycota</taxon>
        <taxon>Chytridiomycota incertae sedis</taxon>
        <taxon>Chytridiomycetes</taxon>
        <taxon>Rhizophlyctidales</taxon>
        <taxon>Rhizophlyctidaceae</taxon>
        <taxon>Rhizophlyctis</taxon>
    </lineage>
</organism>
<evidence type="ECO:0000313" key="4">
    <source>
        <dbReference type="Proteomes" id="UP001212841"/>
    </source>
</evidence>
<evidence type="ECO:0000313" key="3">
    <source>
        <dbReference type="EMBL" id="KAJ3046344.1"/>
    </source>
</evidence>
<feature type="compositionally biased region" description="Low complexity" evidence="1">
    <location>
        <begin position="78"/>
        <end position="89"/>
    </location>
</feature>
<dbReference type="PANTHER" id="PTHR34706:SF2">
    <property type="entry name" value="RFEF"/>
    <property type="match status" value="1"/>
</dbReference>
<accession>A0AAD5X292</accession>
<feature type="compositionally biased region" description="Pro residues" evidence="1">
    <location>
        <begin position="90"/>
        <end position="103"/>
    </location>
</feature>
<keyword evidence="4" id="KW-1185">Reference proteome</keyword>
<dbReference type="Proteomes" id="UP001212841">
    <property type="component" value="Unassembled WGS sequence"/>
</dbReference>
<feature type="domain" description="VWFA" evidence="2">
    <location>
        <begin position="193"/>
        <end position="389"/>
    </location>
</feature>
<feature type="compositionally biased region" description="Low complexity" evidence="1">
    <location>
        <begin position="104"/>
        <end position="124"/>
    </location>
</feature>
<sequence>MGLASKAAGAGYSPAGPPQPYAPGQSGQYAPPASAPPMQGNNPYGAQPPQGYPQQSGYGQPPQPYGQNQYGPPPGAPPAGQYGAQARPGAYPPPSAQPGPYGVPPQGQYGAPPQGQYGAPAGAPPGAGYGGGGGAATKLQQTVQIKQLQSFYDPQRLQALGSKVGTVNFDAIAQRWKLPREMAYDLAAIALYDVVLYVDDSGSMAFEENGERIDDLKFIIQRVAEICTGFDEDGISVRFMNSQIQGNNIRTPTDVQSLIQQVRFSGLTPLGTSLDAKILQPLVLSPARSNQLPKPILIIAITDGEPAGEPPETLRRVLAQARDGVSQSRYGPGAFAMEIGQVGKDQKAQRFLAGIDNDPVIGSMVDTTSNYELEADECLKKGVNLTPEMWLVKLLCGAIDPSYDEAD</sequence>
<feature type="region of interest" description="Disordered" evidence="1">
    <location>
        <begin position="1"/>
        <end position="134"/>
    </location>
</feature>
<feature type="compositionally biased region" description="Low complexity" evidence="1">
    <location>
        <begin position="43"/>
        <end position="70"/>
    </location>
</feature>